<evidence type="ECO:0000313" key="1">
    <source>
        <dbReference type="EMBL" id="BDZ52702.1"/>
    </source>
</evidence>
<keyword evidence="1" id="KW-0614">Plasmid</keyword>
<name>A0ABM8GW47_9MICO</name>
<keyword evidence="2" id="KW-1185">Reference proteome</keyword>
<dbReference type="Proteomes" id="UP001321486">
    <property type="component" value="Plasmid pNBRC108728a"/>
</dbReference>
<gene>
    <name evidence="1" type="ORF">GCM10025867_49430</name>
</gene>
<sequence>MPSLTSLTQAQLGKALRCAVDMLTGLGDDMFARRLHPLRTSAAGNAGFHTRDDGAICMRAYIESNSANARRLHYWKCQDGSIELIRIVSHDDVNP</sequence>
<protein>
    <submittedName>
        <fullName evidence="1">Uncharacterized protein</fullName>
    </submittedName>
</protein>
<accession>A0ABM8GW47</accession>
<organism evidence="1 2">
    <name type="scientific">Frondihabitans sucicola</name>
    <dbReference type="NCBI Taxonomy" id="1268041"/>
    <lineage>
        <taxon>Bacteria</taxon>
        <taxon>Bacillati</taxon>
        <taxon>Actinomycetota</taxon>
        <taxon>Actinomycetes</taxon>
        <taxon>Micrococcales</taxon>
        <taxon>Microbacteriaceae</taxon>
        <taxon>Frondihabitans</taxon>
    </lineage>
</organism>
<dbReference type="RefSeq" id="WP_286346985.1">
    <property type="nucleotide sequence ID" value="NZ_AP027733.1"/>
</dbReference>
<geneLocation type="plasmid" evidence="1 2">
    <name>pNBRC108728a</name>
</geneLocation>
<dbReference type="EMBL" id="AP027733">
    <property type="protein sequence ID" value="BDZ52702.1"/>
    <property type="molecule type" value="Genomic_DNA"/>
</dbReference>
<evidence type="ECO:0000313" key="2">
    <source>
        <dbReference type="Proteomes" id="UP001321486"/>
    </source>
</evidence>
<reference evidence="2" key="1">
    <citation type="journal article" date="2019" name="Int. J. Syst. Evol. Microbiol.">
        <title>The Global Catalogue of Microorganisms (GCM) 10K type strain sequencing project: providing services to taxonomists for standard genome sequencing and annotation.</title>
        <authorList>
            <consortium name="The Broad Institute Genomics Platform"/>
            <consortium name="The Broad Institute Genome Sequencing Center for Infectious Disease"/>
            <person name="Wu L."/>
            <person name="Ma J."/>
        </authorList>
    </citation>
    <scope>NUCLEOTIDE SEQUENCE [LARGE SCALE GENOMIC DNA]</scope>
    <source>
        <strain evidence="2">NBRC 108728</strain>
    </source>
</reference>
<proteinExistence type="predicted"/>